<organism evidence="2">
    <name type="scientific">Spongospora subterranea</name>
    <dbReference type="NCBI Taxonomy" id="70186"/>
    <lineage>
        <taxon>Eukaryota</taxon>
        <taxon>Sar</taxon>
        <taxon>Rhizaria</taxon>
        <taxon>Endomyxa</taxon>
        <taxon>Phytomyxea</taxon>
        <taxon>Plasmodiophorida</taxon>
        <taxon>Plasmodiophoridae</taxon>
        <taxon>Spongospora</taxon>
    </lineage>
</organism>
<protein>
    <submittedName>
        <fullName evidence="2">Uncharacterized protein</fullName>
    </submittedName>
</protein>
<evidence type="ECO:0000313" key="2">
    <source>
        <dbReference type="EMBL" id="CRZ00704.1"/>
    </source>
</evidence>
<accession>A0A0H5QYQ1</accession>
<name>A0A0H5QYQ1_9EUKA</name>
<feature type="region of interest" description="Disordered" evidence="1">
    <location>
        <begin position="1"/>
        <end position="32"/>
    </location>
</feature>
<dbReference type="EMBL" id="HACM01000262">
    <property type="protein sequence ID" value="CRZ00704.1"/>
    <property type="molecule type" value="Transcribed_RNA"/>
</dbReference>
<reference evidence="2" key="1">
    <citation type="submission" date="2015-04" db="EMBL/GenBank/DDBJ databases">
        <title>The genome sequence of the plant pathogenic Rhizarian Plasmodiophora brassicae reveals insights in its biotrophic life cycle and the origin of chitin synthesis.</title>
        <authorList>
            <person name="Schwelm A."/>
            <person name="Fogelqvist J."/>
            <person name="Knaust A."/>
            <person name="Julke S."/>
            <person name="Lilja T."/>
            <person name="Dhandapani V."/>
            <person name="Bonilla-Rosso G."/>
            <person name="Karlsson M."/>
            <person name="Shevchenko A."/>
            <person name="Choi S.R."/>
            <person name="Kim H.G."/>
            <person name="Park J.Y."/>
            <person name="Lim Y.P."/>
            <person name="Ludwig-Muller J."/>
            <person name="Dixelius C."/>
        </authorList>
    </citation>
    <scope>NUCLEOTIDE SEQUENCE</scope>
    <source>
        <tissue evidence="2">Potato root galls</tissue>
    </source>
</reference>
<sequence length="174" mass="19659">MPRLSFGSPIEQANTPNSFETSKSVTRRTSEALTAKRKSRANWLTRWFSGKIQLDPPETPLPIPRILQVRKKSLPDRTDPVLQRLPNTGCLKTPDGGPKRATTAHVQFDLVPHIILVDRDDLCFSRADEDSENVDYEPARFDLSGFASSDNVDDPNFQEENRLHNNTNITFLGK</sequence>
<feature type="region of interest" description="Disordered" evidence="1">
    <location>
        <begin position="78"/>
        <end position="99"/>
    </location>
</feature>
<proteinExistence type="predicted"/>
<dbReference type="AlphaFoldDB" id="A0A0H5QYQ1"/>
<feature type="compositionally biased region" description="Polar residues" evidence="1">
    <location>
        <begin position="11"/>
        <end position="24"/>
    </location>
</feature>
<evidence type="ECO:0000256" key="1">
    <source>
        <dbReference type="SAM" id="MobiDB-lite"/>
    </source>
</evidence>